<sequence>MDLSKLSNDGKPNLLTLPRGDLQGNTTVSSFRMMQLPVGWKAEDLANSRFISKPQQQVALVSEVKEMSFWVSNVQSSNCFVLIPPPLDEPDEFAAKKAKLSSSLSSSDQSLRTIPTRLLKPGGSGATFLELRVKVLKVADLQSALVNAHAILDREEENTPPMTIDALARELQHSRMEIRRGLSAMERAFVTTETECVWLLSEEIQMIVQQAIVSTLAEAEDCQDYAGRGVHVERCVKAIVERMSPEERFDQDRDVVHYCLRRLADRTSDTEVIQLDVSKVAKWVARHLFSLQSAPWEESLFMARWQSQTPGVGDTYRVSLEMLRGLAVHRGALWKYLPADQIMTTDSVEDAFELLFDWKDSWELDELQPYLDAMVDATAISQGDLVLQYLKVTTETSNGCSVKMCRKR</sequence>
<organism evidence="3 4">
    <name type="scientific">Fistulifera solaris</name>
    <name type="common">Oleaginous diatom</name>
    <dbReference type="NCBI Taxonomy" id="1519565"/>
    <lineage>
        <taxon>Eukaryota</taxon>
        <taxon>Sar</taxon>
        <taxon>Stramenopiles</taxon>
        <taxon>Ochrophyta</taxon>
        <taxon>Bacillariophyta</taxon>
        <taxon>Bacillariophyceae</taxon>
        <taxon>Bacillariophycidae</taxon>
        <taxon>Naviculales</taxon>
        <taxon>Naviculaceae</taxon>
        <taxon>Fistulifera</taxon>
    </lineage>
</organism>
<dbReference type="GO" id="GO:0031390">
    <property type="term" value="C:Ctf18 RFC-like complex"/>
    <property type="evidence" value="ECO:0007669"/>
    <property type="project" value="InterPro"/>
</dbReference>
<proteinExistence type="inferred from homology"/>
<reference evidence="3 4" key="1">
    <citation type="journal article" date="2015" name="Plant Cell">
        <title>Oil accumulation by the oleaginous diatom Fistulifera solaris as revealed by the genome and transcriptome.</title>
        <authorList>
            <person name="Tanaka T."/>
            <person name="Maeda Y."/>
            <person name="Veluchamy A."/>
            <person name="Tanaka M."/>
            <person name="Abida H."/>
            <person name="Marechal E."/>
            <person name="Bowler C."/>
            <person name="Muto M."/>
            <person name="Sunaga Y."/>
            <person name="Tanaka M."/>
            <person name="Yoshino T."/>
            <person name="Taniguchi T."/>
            <person name="Fukuda Y."/>
            <person name="Nemoto M."/>
            <person name="Matsumoto M."/>
            <person name="Wong P.S."/>
            <person name="Aburatani S."/>
            <person name="Fujibuchi W."/>
        </authorList>
    </citation>
    <scope>NUCLEOTIDE SEQUENCE [LARGE SCALE GENOMIC DNA]</scope>
    <source>
        <strain evidence="3 4">JPCC DA0580</strain>
    </source>
</reference>
<dbReference type="GO" id="GO:0006260">
    <property type="term" value="P:DNA replication"/>
    <property type="evidence" value="ECO:0007669"/>
    <property type="project" value="UniProtKB-KW"/>
</dbReference>
<dbReference type="GO" id="GO:0034088">
    <property type="term" value="P:maintenance of mitotic sister chromatid cohesion"/>
    <property type="evidence" value="ECO:0007669"/>
    <property type="project" value="TreeGrafter"/>
</dbReference>
<evidence type="ECO:0000313" key="3">
    <source>
        <dbReference type="EMBL" id="GAX09400.1"/>
    </source>
</evidence>
<protein>
    <recommendedName>
        <fullName evidence="5">Sister chromatid cohesion protein DCC1</fullName>
    </recommendedName>
</protein>
<evidence type="ECO:0000256" key="2">
    <source>
        <dbReference type="ARBA" id="ARBA00022705"/>
    </source>
</evidence>
<dbReference type="GO" id="GO:0000775">
    <property type="term" value="C:chromosome, centromeric region"/>
    <property type="evidence" value="ECO:0007669"/>
    <property type="project" value="TreeGrafter"/>
</dbReference>
<dbReference type="PANTHER" id="PTHR13395">
    <property type="entry name" value="SISTER CHROMATID COHESION PROTEIN DCC1-RELATED"/>
    <property type="match status" value="1"/>
</dbReference>
<gene>
    <name evidence="3" type="ORF">FisN_6Lh227</name>
</gene>
<dbReference type="PANTHER" id="PTHR13395:SF6">
    <property type="entry name" value="SISTER CHROMATID COHESION PROTEIN DCC1"/>
    <property type="match status" value="1"/>
</dbReference>
<dbReference type="Pfam" id="PF09724">
    <property type="entry name" value="Dcc1"/>
    <property type="match status" value="1"/>
</dbReference>
<dbReference type="OrthoDB" id="48517at2759"/>
<keyword evidence="4" id="KW-1185">Reference proteome</keyword>
<dbReference type="GO" id="GO:0000785">
    <property type="term" value="C:chromatin"/>
    <property type="evidence" value="ECO:0007669"/>
    <property type="project" value="TreeGrafter"/>
</dbReference>
<dbReference type="InParanoid" id="A0A1Z5J5Z0"/>
<comment type="caution">
    <text evidence="3">The sequence shown here is derived from an EMBL/GenBank/DDBJ whole genome shotgun (WGS) entry which is preliminary data.</text>
</comment>
<name>A0A1Z5J5Z0_FISSO</name>
<evidence type="ECO:0000313" key="4">
    <source>
        <dbReference type="Proteomes" id="UP000198406"/>
    </source>
</evidence>
<dbReference type="InterPro" id="IPR019128">
    <property type="entry name" value="Dcc1"/>
</dbReference>
<dbReference type="Proteomes" id="UP000198406">
    <property type="component" value="Unassembled WGS sequence"/>
</dbReference>
<dbReference type="EMBL" id="BDSP01000007">
    <property type="protein sequence ID" value="GAX09400.1"/>
    <property type="molecule type" value="Genomic_DNA"/>
</dbReference>
<evidence type="ECO:0008006" key="5">
    <source>
        <dbReference type="Google" id="ProtNLM"/>
    </source>
</evidence>
<dbReference type="AlphaFoldDB" id="A0A1Z5J5Z0"/>
<accession>A0A1Z5J5Z0</accession>
<comment type="similarity">
    <text evidence="1">Belongs to the DCC1 family.</text>
</comment>
<evidence type="ECO:0000256" key="1">
    <source>
        <dbReference type="ARBA" id="ARBA00007017"/>
    </source>
</evidence>
<keyword evidence="2" id="KW-0235">DNA replication</keyword>